<sequence>MITQPKAKGPLASLTTFQRSEQQPDLDRLAKTDIVGDQPVHDPGRNDAMDQMYLMGQRIDVEPVQGAGQVVPAFQGMGQDTQTETFGMVRSPRLGPDVTHPHVLDAHQIFIWEPVRAARFMQLDQALLSVPQRSCGLDGPGTQRETGCGRRNILDLPTHLKTACHPRYRQPIVRSVQPINLDLPSVFHFPSVRYPADGF</sequence>
<evidence type="ECO:0000313" key="2">
    <source>
        <dbReference type="Proteomes" id="UP000595197"/>
    </source>
</evidence>
<protein>
    <submittedName>
        <fullName evidence="1">Uncharacterized protein</fullName>
    </submittedName>
</protein>
<accession>A0ABX7B303</accession>
<organism evidence="1 2">
    <name type="scientific">Skermanella cutis</name>
    <dbReference type="NCBI Taxonomy" id="2775420"/>
    <lineage>
        <taxon>Bacteria</taxon>
        <taxon>Pseudomonadati</taxon>
        <taxon>Pseudomonadota</taxon>
        <taxon>Alphaproteobacteria</taxon>
        <taxon>Rhodospirillales</taxon>
        <taxon>Azospirillaceae</taxon>
        <taxon>Skermanella</taxon>
    </lineage>
</organism>
<name>A0ABX7B303_9PROT</name>
<keyword evidence="2" id="KW-1185">Reference proteome</keyword>
<dbReference type="EMBL" id="CP067420">
    <property type="protein sequence ID" value="QQP87555.1"/>
    <property type="molecule type" value="Genomic_DNA"/>
</dbReference>
<evidence type="ECO:0000313" key="1">
    <source>
        <dbReference type="EMBL" id="QQP87555.1"/>
    </source>
</evidence>
<dbReference type="RefSeq" id="WP_201070901.1">
    <property type="nucleotide sequence ID" value="NZ_CP067420.1"/>
</dbReference>
<gene>
    <name evidence="1" type="ORF">IGS68_15755</name>
</gene>
<proteinExistence type="predicted"/>
<dbReference type="Proteomes" id="UP000595197">
    <property type="component" value="Chromosome"/>
</dbReference>
<reference evidence="1" key="1">
    <citation type="submission" date="2021-02" db="EMBL/GenBank/DDBJ databases">
        <title>Skermanella TT6 skin isolate.</title>
        <authorList>
            <person name="Lee K."/>
            <person name="Ganzorig M."/>
        </authorList>
    </citation>
    <scope>NUCLEOTIDE SEQUENCE</scope>
    <source>
        <strain evidence="1">TT6</strain>
    </source>
</reference>